<dbReference type="Gramene" id="KCW70291">
    <property type="protein sequence ID" value="KCW70291"/>
    <property type="gene ID" value="EUGRSUZ_F03535"/>
</dbReference>
<feature type="compositionally biased region" description="Basic residues" evidence="1">
    <location>
        <begin position="16"/>
        <end position="26"/>
    </location>
</feature>
<feature type="region of interest" description="Disordered" evidence="1">
    <location>
        <begin position="1"/>
        <end position="38"/>
    </location>
</feature>
<reference evidence="2" key="1">
    <citation type="submission" date="2013-07" db="EMBL/GenBank/DDBJ databases">
        <title>The genome of Eucalyptus grandis.</title>
        <authorList>
            <person name="Schmutz J."/>
            <person name="Hayes R."/>
            <person name="Myburg A."/>
            <person name="Tuskan G."/>
            <person name="Grattapaglia D."/>
            <person name="Rokhsar D.S."/>
        </authorList>
    </citation>
    <scope>NUCLEOTIDE SEQUENCE</scope>
    <source>
        <tissue evidence="2">Leaf extractions</tissue>
    </source>
</reference>
<dbReference type="InParanoid" id="A0A059BWE9"/>
<evidence type="ECO:0000256" key="1">
    <source>
        <dbReference type="SAM" id="MobiDB-lite"/>
    </source>
</evidence>
<evidence type="ECO:0000313" key="2">
    <source>
        <dbReference type="EMBL" id="KCW70291.1"/>
    </source>
</evidence>
<proteinExistence type="predicted"/>
<organism evidence="2">
    <name type="scientific">Eucalyptus grandis</name>
    <name type="common">Flooded gum</name>
    <dbReference type="NCBI Taxonomy" id="71139"/>
    <lineage>
        <taxon>Eukaryota</taxon>
        <taxon>Viridiplantae</taxon>
        <taxon>Streptophyta</taxon>
        <taxon>Embryophyta</taxon>
        <taxon>Tracheophyta</taxon>
        <taxon>Spermatophyta</taxon>
        <taxon>Magnoliopsida</taxon>
        <taxon>eudicotyledons</taxon>
        <taxon>Gunneridae</taxon>
        <taxon>Pentapetalae</taxon>
        <taxon>rosids</taxon>
        <taxon>malvids</taxon>
        <taxon>Myrtales</taxon>
        <taxon>Myrtaceae</taxon>
        <taxon>Myrtoideae</taxon>
        <taxon>Eucalypteae</taxon>
        <taxon>Eucalyptus</taxon>
    </lineage>
</organism>
<protein>
    <submittedName>
        <fullName evidence="2">Uncharacterized protein</fullName>
    </submittedName>
</protein>
<dbReference type="EMBL" id="KK198758">
    <property type="protein sequence ID" value="KCW70291.1"/>
    <property type="molecule type" value="Genomic_DNA"/>
</dbReference>
<accession>A0A059BWE9</accession>
<name>A0A059BWE9_EUCGR</name>
<gene>
    <name evidence="2" type="ORF">EUGRSUZ_F03535</name>
</gene>
<dbReference type="AlphaFoldDB" id="A0A059BWE9"/>
<sequence length="71" mass="8017">MLLANHLPLFHSTPQNHHKKGKKIEKNKRDATFPKPHSIVGPRIACSLKYQHSEQNLPLPKGQTLCQGKSL</sequence>